<proteinExistence type="inferred from homology"/>
<dbReference type="Proteomes" id="UP000467240">
    <property type="component" value="Unassembled WGS sequence"/>
</dbReference>
<reference evidence="7 8" key="1">
    <citation type="submission" date="2019-09" db="EMBL/GenBank/DDBJ databases">
        <title>Phylogeny of genus Pseudoclavibacter and closely related genus.</title>
        <authorList>
            <person name="Li Y."/>
        </authorList>
    </citation>
    <scope>NUCLEOTIDE SEQUENCE [LARGE SCALE GENOMIC DNA]</scope>
    <source>
        <strain evidence="7 8">DSM 23821</strain>
    </source>
</reference>
<dbReference type="GO" id="GO:0030288">
    <property type="term" value="C:outer membrane-bounded periplasmic space"/>
    <property type="evidence" value="ECO:0007669"/>
    <property type="project" value="TreeGrafter"/>
</dbReference>
<protein>
    <submittedName>
        <fullName evidence="7">ABC transporter substrate-binding protein</fullName>
    </submittedName>
</protein>
<accession>A0A7J5BWD9</accession>
<dbReference type="SUPFAM" id="SSF53807">
    <property type="entry name" value="Helical backbone' metal receptor"/>
    <property type="match status" value="1"/>
</dbReference>
<evidence type="ECO:0000256" key="4">
    <source>
        <dbReference type="ARBA" id="ARBA00022729"/>
    </source>
</evidence>
<evidence type="ECO:0000256" key="3">
    <source>
        <dbReference type="ARBA" id="ARBA00022448"/>
    </source>
</evidence>
<comment type="caution">
    <text evidence="7">The sequence shown here is derived from an EMBL/GenBank/DDBJ whole genome shotgun (WGS) entry which is preliminary data.</text>
</comment>
<dbReference type="PANTHER" id="PTHR30532:SF24">
    <property type="entry name" value="FERRIC ENTEROBACTIN-BINDING PERIPLASMIC PROTEIN FEPB"/>
    <property type="match status" value="1"/>
</dbReference>
<evidence type="ECO:0000313" key="7">
    <source>
        <dbReference type="EMBL" id="KAB1657809.1"/>
    </source>
</evidence>
<keyword evidence="3" id="KW-0813">Transport</keyword>
<dbReference type="Pfam" id="PF01497">
    <property type="entry name" value="Peripla_BP_2"/>
    <property type="match status" value="1"/>
</dbReference>
<evidence type="ECO:0000259" key="6">
    <source>
        <dbReference type="PROSITE" id="PS50983"/>
    </source>
</evidence>
<dbReference type="AlphaFoldDB" id="A0A7J5BWD9"/>
<evidence type="ECO:0000256" key="1">
    <source>
        <dbReference type="ARBA" id="ARBA00004196"/>
    </source>
</evidence>
<dbReference type="GO" id="GO:1901678">
    <property type="term" value="P:iron coordination entity transport"/>
    <property type="evidence" value="ECO:0007669"/>
    <property type="project" value="UniProtKB-ARBA"/>
</dbReference>
<organism evidence="7 8">
    <name type="scientific">Pseudoclavibacter chungangensis</name>
    <dbReference type="NCBI Taxonomy" id="587635"/>
    <lineage>
        <taxon>Bacteria</taxon>
        <taxon>Bacillati</taxon>
        <taxon>Actinomycetota</taxon>
        <taxon>Actinomycetes</taxon>
        <taxon>Micrococcales</taxon>
        <taxon>Microbacteriaceae</taxon>
        <taxon>Pseudoclavibacter</taxon>
    </lineage>
</organism>
<feature type="signal peptide" evidence="5">
    <location>
        <begin position="1"/>
        <end position="18"/>
    </location>
</feature>
<dbReference type="InterPro" id="IPR051313">
    <property type="entry name" value="Bact_iron-sidero_bind"/>
</dbReference>
<dbReference type="InterPro" id="IPR002491">
    <property type="entry name" value="ABC_transptr_periplasmic_BD"/>
</dbReference>
<feature type="chain" id="PRO_5039235737" evidence="5">
    <location>
        <begin position="19"/>
        <end position="351"/>
    </location>
</feature>
<dbReference type="OrthoDB" id="1846031at2"/>
<dbReference type="RefSeq" id="WP_158040291.1">
    <property type="nucleotide sequence ID" value="NZ_JACCFV010000001.1"/>
</dbReference>
<dbReference type="PANTHER" id="PTHR30532">
    <property type="entry name" value="IRON III DICITRATE-BINDING PERIPLASMIC PROTEIN"/>
    <property type="match status" value="1"/>
</dbReference>
<keyword evidence="8" id="KW-1185">Reference proteome</keyword>
<dbReference type="Gene3D" id="3.40.50.1980">
    <property type="entry name" value="Nitrogenase molybdenum iron protein domain"/>
    <property type="match status" value="2"/>
</dbReference>
<evidence type="ECO:0000256" key="2">
    <source>
        <dbReference type="ARBA" id="ARBA00008814"/>
    </source>
</evidence>
<name>A0A7J5BWD9_9MICO</name>
<dbReference type="PROSITE" id="PS50983">
    <property type="entry name" value="FE_B12_PBP"/>
    <property type="match status" value="1"/>
</dbReference>
<keyword evidence="4 5" id="KW-0732">Signal</keyword>
<comment type="similarity">
    <text evidence="2">Belongs to the bacterial solute-binding protein 8 family.</text>
</comment>
<comment type="subcellular location">
    <subcellularLocation>
        <location evidence="1">Cell envelope</location>
    </subcellularLocation>
</comment>
<sequence>MNTSAPTNLLRVAATALAGLLVATLAACGTGSAASAPEDPTLLPEAEGAVSYPLTIESGFGEVTLEERPTRIVLAESWGADVFGALGITPVGTDEQISLFPWALDAQAIESVWSISDEQFPLERIAAVEPDLIYTSSAVQDNLAELQQIAPVIGVPRDDGGISDWRDQIHLLGSALDLQDRAQQVEDDYDAYTASVREAHPEFADALVAYMVFWGPGEFGVINYEGSAAESLFGEFGFAPNPTGAGLGPGSNLTPELVGRVDGDVVVLVDQSQDQAAYGAFVGNPLFQGIRAVQAGKFAELDNNTDEYIGYEGTEIPFVGHFTRALSAGPLGRQAVGDVLVPILAQHLGGA</sequence>
<evidence type="ECO:0000313" key="8">
    <source>
        <dbReference type="Proteomes" id="UP000467240"/>
    </source>
</evidence>
<gene>
    <name evidence="7" type="ORF">F8O01_07615</name>
</gene>
<dbReference type="EMBL" id="WBJZ01000008">
    <property type="protein sequence ID" value="KAB1657809.1"/>
    <property type="molecule type" value="Genomic_DNA"/>
</dbReference>
<feature type="domain" description="Fe/B12 periplasmic-binding" evidence="6">
    <location>
        <begin position="71"/>
        <end position="330"/>
    </location>
</feature>
<evidence type="ECO:0000256" key="5">
    <source>
        <dbReference type="SAM" id="SignalP"/>
    </source>
</evidence>